<evidence type="ECO:0000313" key="8">
    <source>
        <dbReference type="EMBL" id="SHK11716.1"/>
    </source>
</evidence>
<reference evidence="8 9" key="1">
    <citation type="submission" date="2016-11" db="EMBL/GenBank/DDBJ databases">
        <authorList>
            <person name="Jaros S."/>
            <person name="Januszkiewicz K."/>
            <person name="Wedrychowicz H."/>
        </authorList>
    </citation>
    <scope>NUCLEOTIDE SEQUENCE [LARGE SCALE GENOMIC DNA]</scope>
    <source>
        <strain evidence="8 9">DSM 14916</strain>
    </source>
</reference>
<dbReference type="GO" id="GO:0006310">
    <property type="term" value="P:DNA recombination"/>
    <property type="evidence" value="ECO:0007669"/>
    <property type="project" value="UniProtKB-KW"/>
</dbReference>
<dbReference type="PROSITE" id="PS51898">
    <property type="entry name" value="TYR_RECOMBINASE"/>
    <property type="match status" value="1"/>
</dbReference>
<dbReference type="Proteomes" id="UP000184387">
    <property type="component" value="Unassembled WGS sequence"/>
</dbReference>
<accession>A0A1M6PUX2</accession>
<dbReference type="RefSeq" id="WP_086062429.1">
    <property type="nucleotide sequence ID" value="NZ_FQZF01000032.1"/>
</dbReference>
<evidence type="ECO:0000256" key="2">
    <source>
        <dbReference type="ARBA" id="ARBA00023125"/>
    </source>
</evidence>
<dbReference type="GO" id="GO:0015074">
    <property type="term" value="P:DNA integration"/>
    <property type="evidence" value="ECO:0007669"/>
    <property type="project" value="UniProtKB-KW"/>
</dbReference>
<dbReference type="GO" id="GO:0003677">
    <property type="term" value="F:DNA binding"/>
    <property type="evidence" value="ECO:0007669"/>
    <property type="project" value="UniProtKB-UniRule"/>
</dbReference>
<keyword evidence="1" id="KW-0229">DNA integration</keyword>
<keyword evidence="3" id="KW-0233">DNA recombination</keyword>
<evidence type="ECO:0000313" key="9">
    <source>
        <dbReference type="Proteomes" id="UP000184387"/>
    </source>
</evidence>
<feature type="domain" description="Tyr recombinase" evidence="6">
    <location>
        <begin position="131"/>
        <end position="329"/>
    </location>
</feature>
<feature type="domain" description="Core-binding (CB)" evidence="7">
    <location>
        <begin position="27"/>
        <end position="105"/>
    </location>
</feature>
<dbReference type="CDD" id="cd00799">
    <property type="entry name" value="INT_Cre_C"/>
    <property type="match status" value="1"/>
</dbReference>
<dbReference type="InterPro" id="IPR011010">
    <property type="entry name" value="DNA_brk_join_enz"/>
</dbReference>
<evidence type="ECO:0000256" key="3">
    <source>
        <dbReference type="ARBA" id="ARBA00023172"/>
    </source>
</evidence>
<dbReference type="InterPro" id="IPR052925">
    <property type="entry name" value="Phage_Integrase-like_Recomb"/>
</dbReference>
<dbReference type="Gene3D" id="1.10.150.130">
    <property type="match status" value="1"/>
</dbReference>
<dbReference type="Pfam" id="PF00589">
    <property type="entry name" value="Phage_integrase"/>
    <property type="match status" value="1"/>
</dbReference>
<evidence type="ECO:0000259" key="7">
    <source>
        <dbReference type="PROSITE" id="PS51900"/>
    </source>
</evidence>
<dbReference type="STRING" id="198092.SAMN02745194_04215"/>
<dbReference type="InterPro" id="IPR004107">
    <property type="entry name" value="Integrase_SAM-like_N"/>
</dbReference>
<dbReference type="InterPro" id="IPR044068">
    <property type="entry name" value="CB"/>
</dbReference>
<dbReference type="InterPro" id="IPR010998">
    <property type="entry name" value="Integrase_recombinase_N"/>
</dbReference>
<evidence type="ECO:0000259" key="6">
    <source>
        <dbReference type="PROSITE" id="PS51898"/>
    </source>
</evidence>
<evidence type="ECO:0000256" key="4">
    <source>
        <dbReference type="PROSITE-ProRule" id="PRU01248"/>
    </source>
</evidence>
<feature type="compositionally biased region" description="Basic and acidic residues" evidence="5">
    <location>
        <begin position="1"/>
        <end position="11"/>
    </location>
</feature>
<dbReference type="OrthoDB" id="5513193at2"/>
<dbReference type="PROSITE" id="PS51900">
    <property type="entry name" value="CB"/>
    <property type="match status" value="1"/>
</dbReference>
<dbReference type="EMBL" id="FQZF01000032">
    <property type="protein sequence ID" value="SHK11716.1"/>
    <property type="molecule type" value="Genomic_DNA"/>
</dbReference>
<proteinExistence type="predicted"/>
<sequence length="333" mass="36569">MGSEVAPRDAAENLPQQRLKPTAKGIAAQDRAREYARRSMAPATLRAYRSDWQHFSNWCAEAGLEPIPAEPSTVGAYLGSLGPTHAPTTIRRRLAAIGQMHRYNGFPWETGGLEIRATLKGVFAEHGEPVRQAAAIRLADLRKLVDTCDDGPVGRRDRALLLLGFAGAFRRSELVALEVTDVLPTPFGLRVRIRRSKTDQERQGAEIGIPRGQNPATCPVRAVEAWRATLKHRAGPLFRRISKAGSIGRDALVPDSVRFLLLGRAHLAGITVPAGDRLTAHGLRAGFITEAYDKGVRDQDIMDHTRHRDHKTMRGYVRRAKLLSESPAGKVGL</sequence>
<dbReference type="SUPFAM" id="SSF56349">
    <property type="entry name" value="DNA breaking-rejoining enzymes"/>
    <property type="match status" value="1"/>
</dbReference>
<protein>
    <submittedName>
        <fullName evidence="8">Site-specific recombinase XerD</fullName>
    </submittedName>
</protein>
<feature type="region of interest" description="Disordered" evidence="5">
    <location>
        <begin position="1"/>
        <end position="31"/>
    </location>
</feature>
<evidence type="ECO:0000256" key="5">
    <source>
        <dbReference type="SAM" id="MobiDB-lite"/>
    </source>
</evidence>
<dbReference type="Gene3D" id="1.10.443.10">
    <property type="entry name" value="Intergrase catalytic core"/>
    <property type="match status" value="1"/>
</dbReference>
<keyword evidence="2 4" id="KW-0238">DNA-binding</keyword>
<dbReference type="PANTHER" id="PTHR34605:SF4">
    <property type="entry name" value="DNA ADENINE METHYLTRANSFERASE"/>
    <property type="match status" value="1"/>
</dbReference>
<dbReference type="InterPro" id="IPR002104">
    <property type="entry name" value="Integrase_catalytic"/>
</dbReference>
<dbReference type="SUPFAM" id="SSF47823">
    <property type="entry name" value="lambda integrase-like, N-terminal domain"/>
    <property type="match status" value="1"/>
</dbReference>
<dbReference type="InterPro" id="IPR013762">
    <property type="entry name" value="Integrase-like_cat_sf"/>
</dbReference>
<evidence type="ECO:0000256" key="1">
    <source>
        <dbReference type="ARBA" id="ARBA00022908"/>
    </source>
</evidence>
<dbReference type="AlphaFoldDB" id="A0A1M6PUX2"/>
<organism evidence="8 9">
    <name type="scientific">Muricoccus roseus</name>
    <dbReference type="NCBI Taxonomy" id="198092"/>
    <lineage>
        <taxon>Bacteria</taxon>
        <taxon>Pseudomonadati</taxon>
        <taxon>Pseudomonadota</taxon>
        <taxon>Alphaproteobacteria</taxon>
        <taxon>Acetobacterales</taxon>
        <taxon>Roseomonadaceae</taxon>
        <taxon>Muricoccus</taxon>
    </lineage>
</organism>
<name>A0A1M6PUX2_9PROT</name>
<keyword evidence="9" id="KW-1185">Reference proteome</keyword>
<dbReference type="Pfam" id="PF02899">
    <property type="entry name" value="Phage_int_SAM_1"/>
    <property type="match status" value="1"/>
</dbReference>
<dbReference type="PANTHER" id="PTHR34605">
    <property type="entry name" value="PHAGE_INTEGRASE DOMAIN-CONTAINING PROTEIN"/>
    <property type="match status" value="1"/>
</dbReference>
<gene>
    <name evidence="8" type="ORF">SAMN02745194_04215</name>
</gene>